<dbReference type="Proteomes" id="UP000002051">
    <property type="component" value="Chromosome 5"/>
</dbReference>
<dbReference type="Proteomes" id="UP000265566">
    <property type="component" value="Chromosome 5"/>
</dbReference>
<dbReference type="HOGENOM" id="CLU_2226943_0_0_1"/>
<keyword evidence="1" id="KW-0649">Protein kinase inhibitor</keyword>
<reference evidence="5" key="5">
    <citation type="journal article" date="2018" name="Nat. Plants">
        <title>Whole-genome landscape of Medicago truncatula symbiotic genes.</title>
        <authorList>
            <person name="Pecrix Y."/>
            <person name="Gamas P."/>
            <person name="Carrere S."/>
        </authorList>
    </citation>
    <scope>NUCLEOTIDE SEQUENCE</scope>
    <source>
        <tissue evidence="5">Leaves</tissue>
    </source>
</reference>
<keyword evidence="2" id="KW-0131">Cell cycle</keyword>
<dbReference type="EMBL" id="PSQE01000005">
    <property type="protein sequence ID" value="RHN54987.1"/>
    <property type="molecule type" value="Genomic_DNA"/>
</dbReference>
<reference evidence="4 7" key="1">
    <citation type="journal article" date="2011" name="Nature">
        <title>The Medicago genome provides insight into the evolution of rhizobial symbioses.</title>
        <authorList>
            <person name="Young N.D."/>
            <person name="Debelle F."/>
            <person name="Oldroyd G.E."/>
            <person name="Geurts R."/>
            <person name="Cannon S.B."/>
            <person name="Udvardi M.K."/>
            <person name="Benedito V.A."/>
            <person name="Mayer K.F."/>
            <person name="Gouzy J."/>
            <person name="Schoof H."/>
            <person name="Van de Peer Y."/>
            <person name="Proost S."/>
            <person name="Cook D.R."/>
            <person name="Meyers B.C."/>
            <person name="Spannagl M."/>
            <person name="Cheung F."/>
            <person name="De Mita S."/>
            <person name="Krishnakumar V."/>
            <person name="Gundlach H."/>
            <person name="Zhou S."/>
            <person name="Mudge J."/>
            <person name="Bharti A.K."/>
            <person name="Murray J.D."/>
            <person name="Naoumkina M.A."/>
            <person name="Rosen B."/>
            <person name="Silverstein K.A."/>
            <person name="Tang H."/>
            <person name="Rombauts S."/>
            <person name="Zhao P.X."/>
            <person name="Zhou P."/>
            <person name="Barbe V."/>
            <person name="Bardou P."/>
            <person name="Bechner M."/>
            <person name="Bellec A."/>
            <person name="Berger A."/>
            <person name="Berges H."/>
            <person name="Bidwell S."/>
            <person name="Bisseling T."/>
            <person name="Choisne N."/>
            <person name="Couloux A."/>
            <person name="Denny R."/>
            <person name="Deshpande S."/>
            <person name="Dai X."/>
            <person name="Doyle J.J."/>
            <person name="Dudez A.M."/>
            <person name="Farmer A.D."/>
            <person name="Fouteau S."/>
            <person name="Franken C."/>
            <person name="Gibelin C."/>
            <person name="Gish J."/>
            <person name="Goldstein S."/>
            <person name="Gonzalez A.J."/>
            <person name="Green P.J."/>
            <person name="Hallab A."/>
            <person name="Hartog M."/>
            <person name="Hua A."/>
            <person name="Humphray S.J."/>
            <person name="Jeong D.H."/>
            <person name="Jing Y."/>
            <person name="Jocker A."/>
            <person name="Kenton S.M."/>
            <person name="Kim D.J."/>
            <person name="Klee K."/>
            <person name="Lai H."/>
            <person name="Lang C."/>
            <person name="Lin S."/>
            <person name="Macmil S.L."/>
            <person name="Magdelenat G."/>
            <person name="Matthews L."/>
            <person name="McCorrison J."/>
            <person name="Monaghan E.L."/>
            <person name="Mun J.H."/>
            <person name="Najar F.Z."/>
            <person name="Nicholson C."/>
            <person name="Noirot C."/>
            <person name="O'Bleness M."/>
            <person name="Paule C.R."/>
            <person name="Poulain J."/>
            <person name="Prion F."/>
            <person name="Qin B."/>
            <person name="Qu C."/>
            <person name="Retzel E.F."/>
            <person name="Riddle C."/>
            <person name="Sallet E."/>
            <person name="Samain S."/>
            <person name="Samson N."/>
            <person name="Sanders I."/>
            <person name="Saurat O."/>
            <person name="Scarpelli C."/>
            <person name="Schiex T."/>
            <person name="Segurens B."/>
            <person name="Severin A.J."/>
            <person name="Sherrier D.J."/>
            <person name="Shi R."/>
            <person name="Sims S."/>
            <person name="Singer S.R."/>
            <person name="Sinharoy S."/>
            <person name="Sterck L."/>
            <person name="Viollet A."/>
            <person name="Wang B.B."/>
            <person name="Wang K."/>
            <person name="Wang M."/>
            <person name="Wang X."/>
            <person name="Warfsmann J."/>
            <person name="Weissenbach J."/>
            <person name="White D.D."/>
            <person name="White J.D."/>
            <person name="Wiley G.B."/>
            <person name="Wincker P."/>
            <person name="Xing Y."/>
            <person name="Yang L."/>
            <person name="Yao Z."/>
            <person name="Ying F."/>
            <person name="Zhai J."/>
            <person name="Zhou L."/>
            <person name="Zuber A."/>
            <person name="Denarie J."/>
            <person name="Dixon R.A."/>
            <person name="May G.D."/>
            <person name="Schwartz D.C."/>
            <person name="Rogers J."/>
            <person name="Quetier F."/>
            <person name="Town C.D."/>
            <person name="Roe B.A."/>
        </authorList>
    </citation>
    <scope>NUCLEOTIDE SEQUENCE [LARGE SCALE GENOMIC DNA]</scope>
    <source>
        <strain evidence="4">A17</strain>
        <strain evidence="6 7">cv. Jemalong A17</strain>
    </source>
</reference>
<dbReference type="GO" id="GO:0032875">
    <property type="term" value="P:regulation of DNA endoreduplication"/>
    <property type="evidence" value="ECO:0007669"/>
    <property type="project" value="InterPro"/>
</dbReference>
<evidence type="ECO:0000313" key="8">
    <source>
        <dbReference type="Proteomes" id="UP000265566"/>
    </source>
</evidence>
<accession>G7JYY6</accession>
<dbReference type="EMBL" id="CM001221">
    <property type="protein sequence ID" value="AES96096.2"/>
    <property type="molecule type" value="Genomic_DNA"/>
</dbReference>
<sequence length="115" mass="13082">MGLLSDNSQVEGGLVENSEKNRKWVINLRTPLNLKPIHTIPLEKSKQEESGMEEECSTTPRGEGSRIPTTLICPPAPRKRKASLKWNYRGKAREFFTPPELETVFIRHVERAIAN</sequence>
<keyword evidence="7" id="KW-1185">Reference proteome</keyword>
<evidence type="ECO:0000313" key="4">
    <source>
        <dbReference type="EMBL" id="AES96096.2"/>
    </source>
</evidence>
<dbReference type="PANTHER" id="PTHR33142">
    <property type="entry name" value="CYCLIN-DEPENDENT PROTEIN KINASE INHIBITOR SMR13"/>
    <property type="match status" value="1"/>
</dbReference>
<protein>
    <submittedName>
        <fullName evidence="4 6">Uncharacterized protein</fullName>
    </submittedName>
</protein>
<evidence type="ECO:0000313" key="7">
    <source>
        <dbReference type="Proteomes" id="UP000002051"/>
    </source>
</evidence>
<gene>
    <name evidence="4" type="ordered locus">MTR_5g033220</name>
    <name evidence="5" type="ORF">MtrunA17_Chr5g0412851</name>
</gene>
<dbReference type="OrthoDB" id="1302889at2759"/>
<evidence type="ECO:0000256" key="1">
    <source>
        <dbReference type="ARBA" id="ARBA00023013"/>
    </source>
</evidence>
<evidence type="ECO:0000313" key="6">
    <source>
        <dbReference type="EnsemblPlants" id="AES96096"/>
    </source>
</evidence>
<reference evidence="6" key="3">
    <citation type="submission" date="2015-04" db="UniProtKB">
        <authorList>
            <consortium name="EnsemblPlants"/>
        </authorList>
    </citation>
    <scope>IDENTIFICATION</scope>
    <source>
        <strain evidence="6">cv. Jemalong A17</strain>
    </source>
</reference>
<dbReference type="InterPro" id="IPR040389">
    <property type="entry name" value="SMR"/>
</dbReference>
<name>G7JYY6_MEDTR</name>
<dbReference type="AlphaFoldDB" id="G7JYY6"/>
<reference evidence="8" key="4">
    <citation type="journal article" date="2018" name="Nat. Plants">
        <title>Whole-genome landscape of Medicago truncatula symbiotic genes.</title>
        <authorList>
            <person name="Pecrix Y."/>
            <person name="Staton S.E."/>
            <person name="Sallet E."/>
            <person name="Lelandais-Briere C."/>
            <person name="Moreau S."/>
            <person name="Carrere S."/>
            <person name="Blein T."/>
            <person name="Jardinaud M.F."/>
            <person name="Latrasse D."/>
            <person name="Zouine M."/>
            <person name="Zahm M."/>
            <person name="Kreplak J."/>
            <person name="Mayjonade B."/>
            <person name="Satge C."/>
            <person name="Perez M."/>
            <person name="Cauet S."/>
            <person name="Marande W."/>
            <person name="Chantry-Darmon C."/>
            <person name="Lopez-Roques C."/>
            <person name="Bouchez O."/>
            <person name="Berard A."/>
            <person name="Debelle F."/>
            <person name="Munos S."/>
            <person name="Bendahmane A."/>
            <person name="Berges H."/>
            <person name="Niebel A."/>
            <person name="Buitink J."/>
            <person name="Frugier F."/>
            <person name="Benhamed M."/>
            <person name="Crespi M."/>
            <person name="Gouzy J."/>
            <person name="Gamas P."/>
        </authorList>
    </citation>
    <scope>NUCLEOTIDE SEQUENCE [LARGE SCALE GENOMIC DNA]</scope>
    <source>
        <strain evidence="8">cv. Jemalong A17</strain>
    </source>
</reference>
<dbReference type="Gramene" id="rna30103">
    <property type="protein sequence ID" value="RHN54987.1"/>
    <property type="gene ID" value="gene30103"/>
</dbReference>
<evidence type="ECO:0000256" key="2">
    <source>
        <dbReference type="ARBA" id="ARBA00023306"/>
    </source>
</evidence>
<evidence type="ECO:0000256" key="3">
    <source>
        <dbReference type="SAM" id="MobiDB-lite"/>
    </source>
</evidence>
<proteinExistence type="predicted"/>
<dbReference type="GO" id="GO:0004860">
    <property type="term" value="F:protein kinase inhibitor activity"/>
    <property type="evidence" value="ECO:0007669"/>
    <property type="project" value="UniProtKB-KW"/>
</dbReference>
<dbReference type="EnsemblPlants" id="AES96096">
    <property type="protein sequence ID" value="AES96096"/>
    <property type="gene ID" value="MTR_5g033220"/>
</dbReference>
<feature type="region of interest" description="Disordered" evidence="3">
    <location>
        <begin position="41"/>
        <end position="74"/>
    </location>
</feature>
<dbReference type="PaxDb" id="3880-AES96096"/>
<dbReference type="PANTHER" id="PTHR33142:SF48">
    <property type="entry name" value="CYCLIN-DEPENDENT PROTEIN KINASE INHIBITOR SMR15"/>
    <property type="match status" value="1"/>
</dbReference>
<evidence type="ECO:0000313" key="5">
    <source>
        <dbReference type="EMBL" id="RHN54987.1"/>
    </source>
</evidence>
<reference evidence="4 7" key="2">
    <citation type="journal article" date="2014" name="BMC Genomics">
        <title>An improved genome release (version Mt4.0) for the model legume Medicago truncatula.</title>
        <authorList>
            <person name="Tang H."/>
            <person name="Krishnakumar V."/>
            <person name="Bidwell S."/>
            <person name="Rosen B."/>
            <person name="Chan A."/>
            <person name="Zhou S."/>
            <person name="Gentzbittel L."/>
            <person name="Childs K.L."/>
            <person name="Yandell M."/>
            <person name="Gundlach H."/>
            <person name="Mayer K.F."/>
            <person name="Schwartz D.C."/>
            <person name="Town C.D."/>
        </authorList>
    </citation>
    <scope>GENOME REANNOTATION</scope>
    <source>
        <strain evidence="6 7">cv. Jemalong A17</strain>
    </source>
</reference>
<organism evidence="4 7">
    <name type="scientific">Medicago truncatula</name>
    <name type="common">Barrel medic</name>
    <name type="synonym">Medicago tribuloides</name>
    <dbReference type="NCBI Taxonomy" id="3880"/>
    <lineage>
        <taxon>Eukaryota</taxon>
        <taxon>Viridiplantae</taxon>
        <taxon>Streptophyta</taxon>
        <taxon>Embryophyta</taxon>
        <taxon>Tracheophyta</taxon>
        <taxon>Spermatophyta</taxon>
        <taxon>Magnoliopsida</taxon>
        <taxon>eudicotyledons</taxon>
        <taxon>Gunneridae</taxon>
        <taxon>Pentapetalae</taxon>
        <taxon>rosids</taxon>
        <taxon>fabids</taxon>
        <taxon>Fabales</taxon>
        <taxon>Fabaceae</taxon>
        <taxon>Papilionoideae</taxon>
        <taxon>50 kb inversion clade</taxon>
        <taxon>NPAAA clade</taxon>
        <taxon>Hologalegina</taxon>
        <taxon>IRL clade</taxon>
        <taxon>Trifolieae</taxon>
        <taxon>Medicago</taxon>
    </lineage>
</organism>
<accession>A0A0C3XGG1</accession>